<proteinExistence type="predicted"/>
<evidence type="ECO:0000313" key="2">
    <source>
        <dbReference type="EMBL" id="MBB5158756.1"/>
    </source>
</evidence>
<name>A0A840QEA1_9PSEU</name>
<sequence length="37" mass="3680">MTSVIHLPGREAEIGDAVSSPAPVDTFAGAPVTEGIS</sequence>
<protein>
    <submittedName>
        <fullName evidence="2">Uncharacterized protein</fullName>
    </submittedName>
</protein>
<gene>
    <name evidence="2" type="ORF">BJ970_006355</name>
</gene>
<evidence type="ECO:0000256" key="1">
    <source>
        <dbReference type="SAM" id="MobiDB-lite"/>
    </source>
</evidence>
<evidence type="ECO:0000313" key="3">
    <source>
        <dbReference type="Proteomes" id="UP000584374"/>
    </source>
</evidence>
<dbReference type="EMBL" id="JACHIW010000002">
    <property type="protein sequence ID" value="MBB5158756.1"/>
    <property type="molecule type" value="Genomic_DNA"/>
</dbReference>
<keyword evidence="3" id="KW-1185">Reference proteome</keyword>
<organism evidence="2 3">
    <name type="scientific">Saccharopolyspora phatthalungensis</name>
    <dbReference type="NCBI Taxonomy" id="664693"/>
    <lineage>
        <taxon>Bacteria</taxon>
        <taxon>Bacillati</taxon>
        <taxon>Actinomycetota</taxon>
        <taxon>Actinomycetes</taxon>
        <taxon>Pseudonocardiales</taxon>
        <taxon>Pseudonocardiaceae</taxon>
        <taxon>Saccharopolyspora</taxon>
    </lineage>
</organism>
<comment type="caution">
    <text evidence="2">The sequence shown here is derived from an EMBL/GenBank/DDBJ whole genome shotgun (WGS) entry which is preliminary data.</text>
</comment>
<reference evidence="2 3" key="1">
    <citation type="submission" date="2020-08" db="EMBL/GenBank/DDBJ databases">
        <title>Sequencing the genomes of 1000 actinobacteria strains.</title>
        <authorList>
            <person name="Klenk H.-P."/>
        </authorList>
    </citation>
    <scope>NUCLEOTIDE SEQUENCE [LARGE SCALE GENOMIC DNA]</scope>
    <source>
        <strain evidence="2 3">DSM 45584</strain>
    </source>
</reference>
<dbReference type="AlphaFoldDB" id="A0A840QEA1"/>
<accession>A0A840QEA1</accession>
<dbReference type="Proteomes" id="UP000584374">
    <property type="component" value="Unassembled WGS sequence"/>
</dbReference>
<feature type="region of interest" description="Disordered" evidence="1">
    <location>
        <begin position="16"/>
        <end position="37"/>
    </location>
</feature>